<protein>
    <submittedName>
        <fullName evidence="10">Uncharacterized protein</fullName>
    </submittedName>
</protein>
<keyword evidence="4" id="KW-0804">Transcription</keyword>
<dbReference type="SUPFAM" id="SSF57701">
    <property type="entry name" value="Zn2/Cys6 DNA-binding domain"/>
    <property type="match status" value="1"/>
</dbReference>
<dbReference type="PANTHER" id="PTHR47660">
    <property type="entry name" value="TRANSCRIPTION FACTOR WITH C2H2 AND ZN(2)-CYS(6) DNA BINDING DOMAIN (EUROFUNG)-RELATED-RELATED"/>
    <property type="match status" value="1"/>
</dbReference>
<evidence type="ECO:0000313" key="10">
    <source>
        <dbReference type="EMBL" id="TGO79736.1"/>
    </source>
</evidence>
<dbReference type="PANTHER" id="PTHR47660:SF7">
    <property type="entry name" value="TRANSCRIPTION FACTOR WITH C2H2 AND ZN(2)-CYS(6) DNA BINDING DOMAIN (EUROFUNG)"/>
    <property type="match status" value="1"/>
</dbReference>
<dbReference type="PROSITE" id="PS00463">
    <property type="entry name" value="ZN2_CY6_FUNGAL_1"/>
    <property type="match status" value="1"/>
</dbReference>
<evidence type="ECO:0000256" key="2">
    <source>
        <dbReference type="ARBA" id="ARBA00022833"/>
    </source>
</evidence>
<feature type="domain" description="Zn(2)-C6 fungal-type" evidence="8">
    <location>
        <begin position="77"/>
        <end position="106"/>
    </location>
</feature>
<dbReference type="InterPro" id="IPR036236">
    <property type="entry name" value="Znf_C2H2_sf"/>
</dbReference>
<dbReference type="SUPFAM" id="SSF57667">
    <property type="entry name" value="beta-beta-alpha zinc fingers"/>
    <property type="match status" value="1"/>
</dbReference>
<reference evidence="10 11" key="1">
    <citation type="submission" date="2017-12" db="EMBL/GenBank/DDBJ databases">
        <title>Comparative genomics of Botrytis spp.</title>
        <authorList>
            <person name="Valero-Jimenez C.A."/>
            <person name="Tapia P."/>
            <person name="Veloso J."/>
            <person name="Silva-Moreno E."/>
            <person name="Staats M."/>
            <person name="Valdes J.H."/>
            <person name="Van Kan J.A.L."/>
        </authorList>
    </citation>
    <scope>NUCLEOTIDE SEQUENCE [LARGE SCALE GENOMIC DNA]</scope>
    <source>
        <strain evidence="10 11">Be9601</strain>
    </source>
</reference>
<dbReference type="STRING" id="278938.A0A4Z1K2E5"/>
<feature type="domain" description="C2H2-type" evidence="9">
    <location>
        <begin position="10"/>
        <end position="39"/>
    </location>
</feature>
<dbReference type="GO" id="GO:0006351">
    <property type="term" value="P:DNA-templated transcription"/>
    <property type="evidence" value="ECO:0007669"/>
    <property type="project" value="InterPro"/>
</dbReference>
<dbReference type="PROSITE" id="PS50157">
    <property type="entry name" value="ZINC_FINGER_C2H2_2"/>
    <property type="match status" value="2"/>
</dbReference>
<dbReference type="InterPro" id="IPR001138">
    <property type="entry name" value="Zn2Cys6_DnaBD"/>
</dbReference>
<dbReference type="Gene3D" id="4.10.240.10">
    <property type="entry name" value="Zn(2)-C6 fungal-type DNA-binding domain"/>
    <property type="match status" value="1"/>
</dbReference>
<comment type="caution">
    <text evidence="10">The sequence shown here is derived from an EMBL/GenBank/DDBJ whole genome shotgun (WGS) entry which is preliminary data.</text>
</comment>
<evidence type="ECO:0000256" key="7">
    <source>
        <dbReference type="SAM" id="MobiDB-lite"/>
    </source>
</evidence>
<dbReference type="Pfam" id="PF00172">
    <property type="entry name" value="Zn_clus"/>
    <property type="match status" value="1"/>
</dbReference>
<evidence type="ECO:0000256" key="4">
    <source>
        <dbReference type="ARBA" id="ARBA00023163"/>
    </source>
</evidence>
<feature type="domain" description="C2H2-type" evidence="9">
    <location>
        <begin position="41"/>
        <end position="68"/>
    </location>
</feature>
<dbReference type="Gene3D" id="3.30.160.60">
    <property type="entry name" value="Classic Zinc Finger"/>
    <property type="match status" value="1"/>
</dbReference>
<keyword evidence="11" id="KW-1185">Reference proteome</keyword>
<evidence type="ECO:0000259" key="8">
    <source>
        <dbReference type="PROSITE" id="PS50048"/>
    </source>
</evidence>
<evidence type="ECO:0000256" key="5">
    <source>
        <dbReference type="ARBA" id="ARBA00023242"/>
    </source>
</evidence>
<dbReference type="Pfam" id="PF04082">
    <property type="entry name" value="Fungal_trans"/>
    <property type="match status" value="1"/>
</dbReference>
<keyword evidence="3" id="KW-0805">Transcription regulation</keyword>
<dbReference type="Pfam" id="PF00096">
    <property type="entry name" value="zf-C2H2"/>
    <property type="match status" value="2"/>
</dbReference>
<dbReference type="AlphaFoldDB" id="A0A4Z1K2E5"/>
<proteinExistence type="predicted"/>
<dbReference type="Proteomes" id="UP000297229">
    <property type="component" value="Unassembled WGS sequence"/>
</dbReference>
<keyword evidence="1" id="KW-0479">Metal-binding</keyword>
<evidence type="ECO:0000313" key="11">
    <source>
        <dbReference type="Proteomes" id="UP000297229"/>
    </source>
</evidence>
<gene>
    <name evidence="10" type="ORF">BELL_0024g00150</name>
</gene>
<name>A0A4Z1K2E5_9HELO</name>
<evidence type="ECO:0000256" key="1">
    <source>
        <dbReference type="ARBA" id="ARBA00022723"/>
    </source>
</evidence>
<evidence type="ECO:0000259" key="9">
    <source>
        <dbReference type="PROSITE" id="PS50157"/>
    </source>
</evidence>
<sequence>MDSQETLPRWSCQFEGCTKSFQRKEHLTRHQKSHSDSYPAHICRICHKEFSRSDGLQRHLGRHGQEFKKPTGRSRRACAACHTSKIKCDGNDPCFRCEKKNTPCRYGLRQGLSAIASRQDETSKDDLSDWEGSEFSISENVQGDQMSVESLQTDQTPNSDETVTNQVSNVVQAFNSGQSSHSEHAFDSIPTHSPLQEAHDSSVSRNVLNNSVTAEDSISLNLRRTPHGLVDWSNVIDWSNVRIQQDAPQTREAPQNTPSSISKLGYLCSTVAKETVERYHYLYFANFHDRWPIIHSPTYEDEEEAPELLLPSILMIGGWIDGTPSSRDWALKVHHNLVEHVIPRLCQLKDIDTMTQPLPIVLYQCTLLNSIFASYCGKREVLRKGLILRNLLGASIYGAGILTPGTIYPDDKPGYFLPLRSVKDQQRKRIAVDLFKIDTYFTAITVQPVLLKPEELHFSIPETIALWNAVGLPIWAARQPSEPKSRNHRSINVMLEEVALGGIEFSENEYMLEDIQICLWAMQSEILQLSKQAQPERRNELSLNIQRQSLKRQLEALKRGFSNLSGKISSPDAFDQAGHSPVHYYYGPEDHDKPGWQDIVYRRIHSFIFDTSILHHLMNLQLFTETQTIRMLAKDLTLSDKVRGVFGDIYSQPHTRRVLAARAWTQEPSSRRALWHATEILLSHSALNRTHSLANFIPDPISYIALASAALVIWTHCMYGQEACNALSCTSMLPHEVSMSIELTKLSEVINGFSYDEKAKEVWIEGGTYFRASIENVQLCSCNVGILMGKFRAYIPHDWEIVDEIAPNIFGKLDGPEATEVTS</sequence>
<dbReference type="GO" id="GO:0008270">
    <property type="term" value="F:zinc ion binding"/>
    <property type="evidence" value="ECO:0007669"/>
    <property type="project" value="UniProtKB-KW"/>
</dbReference>
<dbReference type="EMBL" id="PQXM01000024">
    <property type="protein sequence ID" value="TGO79736.1"/>
    <property type="molecule type" value="Genomic_DNA"/>
</dbReference>
<dbReference type="PROSITE" id="PS00028">
    <property type="entry name" value="ZINC_FINGER_C2H2_1"/>
    <property type="match status" value="2"/>
</dbReference>
<dbReference type="SMART" id="SM00355">
    <property type="entry name" value="ZnF_C2H2"/>
    <property type="match status" value="2"/>
</dbReference>
<dbReference type="GO" id="GO:0000981">
    <property type="term" value="F:DNA-binding transcription factor activity, RNA polymerase II-specific"/>
    <property type="evidence" value="ECO:0007669"/>
    <property type="project" value="InterPro"/>
</dbReference>
<evidence type="ECO:0000256" key="3">
    <source>
        <dbReference type="ARBA" id="ARBA00023015"/>
    </source>
</evidence>
<feature type="region of interest" description="Disordered" evidence="7">
    <location>
        <begin position="140"/>
        <end position="161"/>
    </location>
</feature>
<dbReference type="GO" id="GO:0003677">
    <property type="term" value="F:DNA binding"/>
    <property type="evidence" value="ECO:0007669"/>
    <property type="project" value="InterPro"/>
</dbReference>
<dbReference type="SMART" id="SM00066">
    <property type="entry name" value="GAL4"/>
    <property type="match status" value="1"/>
</dbReference>
<accession>A0A4Z1K2E5</accession>
<keyword evidence="2" id="KW-0862">Zinc</keyword>
<feature type="region of interest" description="Disordered" evidence="7">
    <location>
        <begin position="177"/>
        <end position="204"/>
    </location>
</feature>
<dbReference type="InterPro" id="IPR013087">
    <property type="entry name" value="Znf_C2H2_type"/>
</dbReference>
<keyword evidence="5" id="KW-0539">Nucleus</keyword>
<dbReference type="CDD" id="cd00067">
    <property type="entry name" value="GAL4"/>
    <property type="match status" value="1"/>
</dbReference>
<dbReference type="PROSITE" id="PS50048">
    <property type="entry name" value="ZN2_CY6_FUNGAL_2"/>
    <property type="match status" value="1"/>
</dbReference>
<evidence type="ECO:0000256" key="6">
    <source>
        <dbReference type="PROSITE-ProRule" id="PRU00042"/>
    </source>
</evidence>
<keyword evidence="6" id="KW-0863">Zinc-finger</keyword>
<organism evidence="10 11">
    <name type="scientific">Botrytis elliptica</name>
    <dbReference type="NCBI Taxonomy" id="278938"/>
    <lineage>
        <taxon>Eukaryota</taxon>
        <taxon>Fungi</taxon>
        <taxon>Dikarya</taxon>
        <taxon>Ascomycota</taxon>
        <taxon>Pezizomycotina</taxon>
        <taxon>Leotiomycetes</taxon>
        <taxon>Helotiales</taxon>
        <taxon>Sclerotiniaceae</taxon>
        <taxon>Botrytis</taxon>
    </lineage>
</organism>
<dbReference type="OrthoDB" id="654211at2759"/>
<dbReference type="InterPro" id="IPR036864">
    <property type="entry name" value="Zn2-C6_fun-type_DNA-bd_sf"/>
</dbReference>
<dbReference type="InterPro" id="IPR007219">
    <property type="entry name" value="XnlR_reg_dom"/>
</dbReference>